<dbReference type="PANTHER" id="PTHR31412">
    <property type="entry name" value="ZINC METALLOPROTEASE EGY1"/>
    <property type="match status" value="1"/>
</dbReference>
<dbReference type="RefSeq" id="WP_120541650.1">
    <property type="nucleotide sequence ID" value="NZ_RAVZ01000104.1"/>
</dbReference>
<dbReference type="Pfam" id="PF02163">
    <property type="entry name" value="Peptidase_M50"/>
    <property type="match status" value="1"/>
</dbReference>
<name>A0A3A8IUE2_9BACT</name>
<proteinExistence type="inferred from homology"/>
<evidence type="ECO:0000256" key="10">
    <source>
        <dbReference type="SAM" id="Phobius"/>
    </source>
</evidence>
<evidence type="ECO:0000256" key="5">
    <source>
        <dbReference type="ARBA" id="ARBA00022692"/>
    </source>
</evidence>
<evidence type="ECO:0000256" key="4">
    <source>
        <dbReference type="ARBA" id="ARBA00022670"/>
    </source>
</evidence>
<dbReference type="GO" id="GO:0006508">
    <property type="term" value="P:proteolysis"/>
    <property type="evidence" value="ECO:0007669"/>
    <property type="project" value="UniProtKB-KW"/>
</dbReference>
<reference evidence="13" key="1">
    <citation type="submission" date="2018-09" db="EMBL/GenBank/DDBJ databases">
        <authorList>
            <person name="Livingstone P.G."/>
            <person name="Whitworth D.E."/>
        </authorList>
    </citation>
    <scope>NUCLEOTIDE SEQUENCE [LARGE SCALE GENOMIC DNA]</scope>
    <source>
        <strain evidence="13">CA054A</strain>
    </source>
</reference>
<keyword evidence="6" id="KW-0378">Hydrolase</keyword>
<gene>
    <name evidence="12" type="ORF">D7V88_16800</name>
</gene>
<sequence length="334" mass="35954">MHPVSVPRPATPQRVWLHLLLFVVTLGTTFLAYLLLFGRSFPFSEAGLLPEDRAQALAFSASLLGILGSHEMGHYLLARWHKVDTSLPYFIPLPVPGSLGTLGAVIRLRGRIPTRNALVDIGAAGPLAGLVVALPLLYWGLLHSTVVDSPPVPSTFPGDSSLWVLGQNLLHWAMERLTNAPPVVEAVITQRQTVFGDNLIMKALTWIALGPVPEGKDVVVHPVVIAAWFGLLVTLLNLLPVGQLDGGHLTFAVFGPRARTLGKGVAWVLLFLTVFVTASWGLWLVVASKVVGFGHPEVVQPEEPLSPVRKLICALCLLALIGCAMPVPLREVLS</sequence>
<dbReference type="GO" id="GO:0008233">
    <property type="term" value="F:peptidase activity"/>
    <property type="evidence" value="ECO:0007669"/>
    <property type="project" value="UniProtKB-KW"/>
</dbReference>
<evidence type="ECO:0000256" key="2">
    <source>
        <dbReference type="ARBA" id="ARBA00004141"/>
    </source>
</evidence>
<feature type="transmembrane region" description="Helical" evidence="10">
    <location>
        <begin position="56"/>
        <end position="77"/>
    </location>
</feature>
<feature type="transmembrane region" description="Helical" evidence="10">
    <location>
        <begin position="219"/>
        <end position="239"/>
    </location>
</feature>
<dbReference type="PANTHER" id="PTHR31412:SF0">
    <property type="entry name" value="ZINC METALLOPROTEASE EGY1, CHLOROPLASTIC-RELATED"/>
    <property type="match status" value="1"/>
</dbReference>
<accession>A0A3A8IUE2</accession>
<comment type="similarity">
    <text evidence="3">Belongs to the peptidase M50B family.</text>
</comment>
<keyword evidence="5 10" id="KW-0812">Transmembrane</keyword>
<feature type="transmembrane region" description="Helical" evidence="10">
    <location>
        <begin position="89"/>
        <end position="106"/>
    </location>
</feature>
<feature type="transmembrane region" description="Helical" evidence="10">
    <location>
        <begin position="118"/>
        <end position="141"/>
    </location>
</feature>
<organism evidence="12 13">
    <name type="scientific">Corallococcus terminator</name>
    <dbReference type="NCBI Taxonomy" id="2316733"/>
    <lineage>
        <taxon>Bacteria</taxon>
        <taxon>Pseudomonadati</taxon>
        <taxon>Myxococcota</taxon>
        <taxon>Myxococcia</taxon>
        <taxon>Myxococcales</taxon>
        <taxon>Cystobacterineae</taxon>
        <taxon>Myxococcaceae</taxon>
        <taxon>Corallococcus</taxon>
    </lineage>
</organism>
<dbReference type="Proteomes" id="UP000268094">
    <property type="component" value="Unassembled WGS sequence"/>
</dbReference>
<evidence type="ECO:0000256" key="1">
    <source>
        <dbReference type="ARBA" id="ARBA00001947"/>
    </source>
</evidence>
<evidence type="ECO:0000256" key="6">
    <source>
        <dbReference type="ARBA" id="ARBA00022801"/>
    </source>
</evidence>
<feature type="domain" description="Peptidase M50" evidence="11">
    <location>
        <begin position="58"/>
        <end position="260"/>
    </location>
</feature>
<dbReference type="EMBL" id="RAVZ01000104">
    <property type="protein sequence ID" value="RKG87037.1"/>
    <property type="molecule type" value="Genomic_DNA"/>
</dbReference>
<dbReference type="CDD" id="cd06160">
    <property type="entry name" value="S2P-M50_like_2"/>
    <property type="match status" value="1"/>
</dbReference>
<comment type="subcellular location">
    <subcellularLocation>
        <location evidence="2">Membrane</location>
        <topology evidence="2">Multi-pass membrane protein</topology>
    </subcellularLocation>
</comment>
<dbReference type="GO" id="GO:0016020">
    <property type="term" value="C:membrane"/>
    <property type="evidence" value="ECO:0007669"/>
    <property type="project" value="UniProtKB-SubCell"/>
</dbReference>
<evidence type="ECO:0000256" key="9">
    <source>
        <dbReference type="ARBA" id="ARBA00023136"/>
    </source>
</evidence>
<evidence type="ECO:0000256" key="8">
    <source>
        <dbReference type="ARBA" id="ARBA00022989"/>
    </source>
</evidence>
<dbReference type="InterPro" id="IPR044838">
    <property type="entry name" value="EGY1-like"/>
</dbReference>
<feature type="transmembrane region" description="Helical" evidence="10">
    <location>
        <begin position="308"/>
        <end position="329"/>
    </location>
</feature>
<dbReference type="AlphaFoldDB" id="A0A3A8IUE2"/>
<evidence type="ECO:0000256" key="7">
    <source>
        <dbReference type="ARBA" id="ARBA00022946"/>
    </source>
</evidence>
<dbReference type="OrthoDB" id="9774391at2"/>
<evidence type="ECO:0000313" key="13">
    <source>
        <dbReference type="Proteomes" id="UP000268094"/>
    </source>
</evidence>
<evidence type="ECO:0000256" key="3">
    <source>
        <dbReference type="ARBA" id="ARBA00007931"/>
    </source>
</evidence>
<keyword evidence="8 10" id="KW-1133">Transmembrane helix</keyword>
<feature type="transmembrane region" description="Helical" evidence="10">
    <location>
        <begin position="265"/>
        <end position="288"/>
    </location>
</feature>
<keyword evidence="9 10" id="KW-0472">Membrane</keyword>
<dbReference type="InterPro" id="IPR008915">
    <property type="entry name" value="Peptidase_M50"/>
</dbReference>
<evidence type="ECO:0000259" key="11">
    <source>
        <dbReference type="Pfam" id="PF02163"/>
    </source>
</evidence>
<protein>
    <submittedName>
        <fullName evidence="12">Site-2 protease family protein</fullName>
    </submittedName>
</protein>
<keyword evidence="13" id="KW-1185">Reference proteome</keyword>
<comment type="caution">
    <text evidence="12">The sequence shown here is derived from an EMBL/GenBank/DDBJ whole genome shotgun (WGS) entry which is preliminary data.</text>
</comment>
<keyword evidence="4 12" id="KW-0645">Protease</keyword>
<feature type="transmembrane region" description="Helical" evidence="10">
    <location>
        <begin position="15"/>
        <end position="36"/>
    </location>
</feature>
<keyword evidence="7" id="KW-0809">Transit peptide</keyword>
<comment type="cofactor">
    <cofactor evidence="1">
        <name>Zn(2+)</name>
        <dbReference type="ChEBI" id="CHEBI:29105"/>
    </cofactor>
</comment>
<evidence type="ECO:0000313" key="12">
    <source>
        <dbReference type="EMBL" id="RKG87037.1"/>
    </source>
</evidence>